<accession>A0ABR9RNI4</accession>
<organism evidence="2 3">
    <name type="scientific">Nocardioides malaquae</name>
    <dbReference type="NCBI Taxonomy" id="2773426"/>
    <lineage>
        <taxon>Bacteria</taxon>
        <taxon>Bacillati</taxon>
        <taxon>Actinomycetota</taxon>
        <taxon>Actinomycetes</taxon>
        <taxon>Propionibacteriales</taxon>
        <taxon>Nocardioidaceae</taxon>
        <taxon>Nocardioides</taxon>
    </lineage>
</organism>
<gene>
    <name evidence="2" type="ORF">IEQ44_00490</name>
</gene>
<evidence type="ECO:0000313" key="2">
    <source>
        <dbReference type="EMBL" id="MBE7323127.1"/>
    </source>
</evidence>
<proteinExistence type="predicted"/>
<feature type="compositionally biased region" description="Low complexity" evidence="1">
    <location>
        <begin position="17"/>
        <end position="26"/>
    </location>
</feature>
<evidence type="ECO:0000313" key="3">
    <source>
        <dbReference type="Proteomes" id="UP000756387"/>
    </source>
</evidence>
<sequence>MKFRRKSAPAPDVADEGPAAPTAPTGPTGPGPHDAGELNDGVERVDLGSLLIAPSPGRELRLQVNETTNEVASVLLVAEEGALELQPFSAASSGGLWEQVRPQIAADVARRGGTTSEREGRFGTEVLCRVPAPMPDGSAGVQVSRIIGVDGRRWMLRATLLGRPAQDPESAAEWEDAIAQVAVRRGDQAMPVGRPLPFVLPPEARRSR</sequence>
<name>A0ABR9RNI4_9ACTN</name>
<protein>
    <submittedName>
        <fullName evidence="2">DUF3710 domain-containing protein</fullName>
    </submittedName>
</protein>
<dbReference type="Pfam" id="PF12502">
    <property type="entry name" value="DUF3710"/>
    <property type="match status" value="1"/>
</dbReference>
<keyword evidence="3" id="KW-1185">Reference proteome</keyword>
<dbReference type="EMBL" id="JADCSA010000001">
    <property type="protein sequence ID" value="MBE7323127.1"/>
    <property type="molecule type" value="Genomic_DNA"/>
</dbReference>
<reference evidence="2 3" key="1">
    <citation type="submission" date="2020-10" db="EMBL/GenBank/DDBJ databases">
        <title>Nocardioides sp. isolated from sludge.</title>
        <authorList>
            <person name="Zhang X."/>
        </authorList>
    </citation>
    <scope>NUCLEOTIDE SEQUENCE [LARGE SCALE GENOMIC DNA]</scope>
    <source>
        <strain evidence="2 3">Y6</strain>
    </source>
</reference>
<comment type="caution">
    <text evidence="2">The sequence shown here is derived from an EMBL/GenBank/DDBJ whole genome shotgun (WGS) entry which is preliminary data.</text>
</comment>
<feature type="region of interest" description="Disordered" evidence="1">
    <location>
        <begin position="1"/>
        <end position="40"/>
    </location>
</feature>
<dbReference type="InterPro" id="IPR022183">
    <property type="entry name" value="DUF3710"/>
</dbReference>
<dbReference type="RefSeq" id="WP_193636469.1">
    <property type="nucleotide sequence ID" value="NZ_JADCSA010000001.1"/>
</dbReference>
<dbReference type="Proteomes" id="UP000756387">
    <property type="component" value="Unassembled WGS sequence"/>
</dbReference>
<evidence type="ECO:0000256" key="1">
    <source>
        <dbReference type="SAM" id="MobiDB-lite"/>
    </source>
</evidence>